<dbReference type="InterPro" id="IPR031856">
    <property type="entry name" value="YdaS_toxin-like"/>
</dbReference>
<dbReference type="InterPro" id="IPR010982">
    <property type="entry name" value="Lambda_DNA-bd_dom_sf"/>
</dbReference>
<sequence>MEKEYLLKAIDVAGGQSQLASALSIKQGHVAMWVHRDKKAPPAEYVLKIEELTGISRHKLRPDVFGEEERGLNDRHD</sequence>
<dbReference type="SUPFAM" id="SSF47413">
    <property type="entry name" value="lambda repressor-like DNA-binding domains"/>
    <property type="match status" value="1"/>
</dbReference>
<dbReference type="Gene3D" id="1.10.260.40">
    <property type="entry name" value="lambda repressor-like DNA-binding domains"/>
    <property type="match status" value="1"/>
</dbReference>
<proteinExistence type="predicted"/>
<dbReference type="EMBL" id="CP150637">
    <property type="protein sequence ID" value="WZW87065.1"/>
    <property type="molecule type" value="Genomic_DNA"/>
</dbReference>
<dbReference type="Pfam" id="PF15943">
    <property type="entry name" value="YdaS_toxin"/>
    <property type="match status" value="1"/>
</dbReference>
<gene>
    <name evidence="1" type="ORF">WMO13_06675</name>
</gene>
<accession>A0ABZ3BZ28</accession>
<dbReference type="Proteomes" id="UP001449178">
    <property type="component" value="Chromosome"/>
</dbReference>
<dbReference type="RefSeq" id="WP_026878501.1">
    <property type="nucleotide sequence ID" value="NZ_AZOD01000009.1"/>
</dbReference>
<name>A0ABZ3BZ28_9GAMM</name>
<organism evidence="1 2">
    <name type="scientific">Ignatzschineria larvae DSM 13226</name>
    <dbReference type="NCBI Taxonomy" id="1111732"/>
    <lineage>
        <taxon>Bacteria</taxon>
        <taxon>Pseudomonadati</taxon>
        <taxon>Pseudomonadota</taxon>
        <taxon>Gammaproteobacteria</taxon>
        <taxon>Cardiobacteriales</taxon>
        <taxon>Ignatzschineriaceae</taxon>
        <taxon>Ignatzschineria</taxon>
    </lineage>
</organism>
<protein>
    <submittedName>
        <fullName evidence="1">YdaS family helix-turn-helix protein</fullName>
    </submittedName>
</protein>
<evidence type="ECO:0000313" key="2">
    <source>
        <dbReference type="Proteomes" id="UP001449178"/>
    </source>
</evidence>
<reference evidence="1 2" key="1">
    <citation type="submission" date="2024-03" db="EMBL/GenBank/DDBJ databases">
        <title>Complete Genome Sequence and Annotation of Ignatzschineria larvae DSM 13226.</title>
        <authorList>
            <person name="Cantrell E."/>
            <person name="Burcham Z.M."/>
        </authorList>
    </citation>
    <scope>NUCLEOTIDE SEQUENCE [LARGE SCALE GENOMIC DNA]</scope>
    <source>
        <strain evidence="1 2">DSM 13226</strain>
    </source>
</reference>
<keyword evidence="2" id="KW-1185">Reference proteome</keyword>
<evidence type="ECO:0000313" key="1">
    <source>
        <dbReference type="EMBL" id="WZW87065.1"/>
    </source>
</evidence>